<dbReference type="EMBL" id="JACIFP010000001">
    <property type="protein sequence ID" value="MBB4134567.1"/>
    <property type="molecule type" value="Genomic_DNA"/>
</dbReference>
<keyword evidence="5 7" id="KW-0862">Zinc</keyword>
<dbReference type="InterPro" id="IPR013149">
    <property type="entry name" value="ADH-like_C"/>
</dbReference>
<dbReference type="Proteomes" id="UP000551501">
    <property type="component" value="Unassembled WGS sequence"/>
</dbReference>
<evidence type="ECO:0000256" key="3">
    <source>
        <dbReference type="ARBA" id="ARBA00013190"/>
    </source>
</evidence>
<dbReference type="SUPFAM" id="SSF51735">
    <property type="entry name" value="NAD(P)-binding Rossmann-fold domains"/>
    <property type="match status" value="1"/>
</dbReference>
<dbReference type="Gene3D" id="3.40.50.720">
    <property type="entry name" value="NAD(P)-binding Rossmann-like Domain"/>
    <property type="match status" value="1"/>
</dbReference>
<evidence type="ECO:0000259" key="9">
    <source>
        <dbReference type="SMART" id="SM00829"/>
    </source>
</evidence>
<dbReference type="PANTHER" id="PTHR42940">
    <property type="entry name" value="ALCOHOL DEHYDROGENASE 1-RELATED"/>
    <property type="match status" value="1"/>
</dbReference>
<dbReference type="InterPro" id="IPR020843">
    <property type="entry name" value="ER"/>
</dbReference>
<dbReference type="SUPFAM" id="SSF50129">
    <property type="entry name" value="GroES-like"/>
    <property type="match status" value="1"/>
</dbReference>
<dbReference type="Pfam" id="PF00107">
    <property type="entry name" value="ADH_zinc_N"/>
    <property type="match status" value="1"/>
</dbReference>
<dbReference type="RefSeq" id="WP_183369718.1">
    <property type="nucleotide sequence ID" value="NZ_BAABHL010000049.1"/>
</dbReference>
<evidence type="ECO:0000256" key="5">
    <source>
        <dbReference type="ARBA" id="ARBA00022833"/>
    </source>
</evidence>
<evidence type="ECO:0000313" key="11">
    <source>
        <dbReference type="Proteomes" id="UP000551501"/>
    </source>
</evidence>
<dbReference type="GO" id="GO:0005737">
    <property type="term" value="C:cytoplasm"/>
    <property type="evidence" value="ECO:0007669"/>
    <property type="project" value="TreeGrafter"/>
</dbReference>
<evidence type="ECO:0000313" key="10">
    <source>
        <dbReference type="EMBL" id="MBB4134567.1"/>
    </source>
</evidence>
<dbReference type="EC" id="1.1.1.1" evidence="3"/>
<dbReference type="InterPro" id="IPR036291">
    <property type="entry name" value="NAD(P)-bd_dom_sf"/>
</dbReference>
<dbReference type="SMART" id="SM00829">
    <property type="entry name" value="PKS_ER"/>
    <property type="match status" value="1"/>
</dbReference>
<dbReference type="GO" id="GO:0004022">
    <property type="term" value="F:alcohol dehydrogenase (NAD+) activity"/>
    <property type="evidence" value="ECO:0007669"/>
    <property type="project" value="UniProtKB-EC"/>
</dbReference>
<evidence type="ECO:0000256" key="7">
    <source>
        <dbReference type="RuleBase" id="RU361277"/>
    </source>
</evidence>
<feature type="domain" description="Enoyl reductase (ER)" evidence="9">
    <location>
        <begin position="14"/>
        <end position="333"/>
    </location>
</feature>
<dbReference type="InterPro" id="IPR002328">
    <property type="entry name" value="ADH_Zn_CS"/>
</dbReference>
<sequence>MPVASTAMQVTARGGPLTRQTVRVDDPPTGWVRVEVRACGVCLADVSTMRGTGGHPITPGHEIAGVVTAVGGGVLDRQIGDRVAVGWFGGSCGRCDTCRRGDVAHCAHRRLTGVDHAGGWAETVTVPADSVAAVPDGMDLAHAAPMGCAGVTTFLAVRDAGLRPGSTVAVLGIGGVGHLAVRFAAAMGHRVIALARGPERADLARELGADDYLDVNENEAGAALRDRGGADLIVASAPTTGPVTELLRGLAVRGRLTMLGVDGGTVDVAAARLVANSQILTGNLPGGPRDIEDALTFAHRNGVTPMIERMPLDRAEQAVERITAGRARFRIVLEPAGAP</sequence>
<dbReference type="Gene3D" id="3.90.180.10">
    <property type="entry name" value="Medium-chain alcohol dehydrogenases, catalytic domain"/>
    <property type="match status" value="1"/>
</dbReference>
<evidence type="ECO:0000256" key="8">
    <source>
        <dbReference type="SAM" id="MobiDB-lite"/>
    </source>
</evidence>
<evidence type="ECO:0000256" key="4">
    <source>
        <dbReference type="ARBA" id="ARBA00022723"/>
    </source>
</evidence>
<comment type="cofactor">
    <cofactor evidence="1 7">
        <name>Zn(2+)</name>
        <dbReference type="ChEBI" id="CHEBI:29105"/>
    </cofactor>
</comment>
<gene>
    <name evidence="10" type="ORF">BKA16_001119</name>
</gene>
<evidence type="ECO:0000256" key="2">
    <source>
        <dbReference type="ARBA" id="ARBA00008072"/>
    </source>
</evidence>
<keyword evidence="4 7" id="KW-0479">Metal-binding</keyword>
<dbReference type="AlphaFoldDB" id="A0A840F4T8"/>
<accession>A0A840F4T8</accession>
<dbReference type="InterPro" id="IPR011032">
    <property type="entry name" value="GroES-like_sf"/>
</dbReference>
<dbReference type="GO" id="GO:0008270">
    <property type="term" value="F:zinc ion binding"/>
    <property type="evidence" value="ECO:0007669"/>
    <property type="project" value="InterPro"/>
</dbReference>
<organism evidence="10 11">
    <name type="scientific">Gordonia humi</name>
    <dbReference type="NCBI Taxonomy" id="686429"/>
    <lineage>
        <taxon>Bacteria</taxon>
        <taxon>Bacillati</taxon>
        <taxon>Actinomycetota</taxon>
        <taxon>Actinomycetes</taxon>
        <taxon>Mycobacteriales</taxon>
        <taxon>Gordoniaceae</taxon>
        <taxon>Gordonia</taxon>
    </lineage>
</organism>
<evidence type="ECO:0000256" key="1">
    <source>
        <dbReference type="ARBA" id="ARBA00001947"/>
    </source>
</evidence>
<dbReference type="PROSITE" id="PS00059">
    <property type="entry name" value="ADH_ZINC"/>
    <property type="match status" value="1"/>
</dbReference>
<evidence type="ECO:0000256" key="6">
    <source>
        <dbReference type="ARBA" id="ARBA00023002"/>
    </source>
</evidence>
<protein>
    <recommendedName>
        <fullName evidence="3">alcohol dehydrogenase</fullName>
        <ecNumber evidence="3">1.1.1.1</ecNumber>
    </recommendedName>
</protein>
<dbReference type="InterPro" id="IPR013154">
    <property type="entry name" value="ADH-like_N"/>
</dbReference>
<comment type="similarity">
    <text evidence="2 7">Belongs to the zinc-containing alcohol dehydrogenase family.</text>
</comment>
<feature type="region of interest" description="Disordered" evidence="8">
    <location>
        <begin position="1"/>
        <end position="21"/>
    </location>
</feature>
<dbReference type="Pfam" id="PF08240">
    <property type="entry name" value="ADH_N"/>
    <property type="match status" value="1"/>
</dbReference>
<reference evidence="10 11" key="1">
    <citation type="submission" date="2020-08" db="EMBL/GenBank/DDBJ databases">
        <title>Sequencing the genomes of 1000 actinobacteria strains.</title>
        <authorList>
            <person name="Klenk H.-P."/>
        </authorList>
    </citation>
    <scope>NUCLEOTIDE SEQUENCE [LARGE SCALE GENOMIC DNA]</scope>
    <source>
        <strain evidence="10 11">DSM 45298</strain>
    </source>
</reference>
<proteinExistence type="inferred from homology"/>
<keyword evidence="6 10" id="KW-0560">Oxidoreductase</keyword>
<keyword evidence="11" id="KW-1185">Reference proteome</keyword>
<dbReference type="PANTHER" id="PTHR42940:SF7">
    <property type="entry name" value="ALCOHOL DEHYDROGENASE-LIKE N-TERMINAL DOMAIN-CONTAINING PROTEIN"/>
    <property type="match status" value="1"/>
</dbReference>
<comment type="caution">
    <text evidence="10">The sequence shown here is derived from an EMBL/GenBank/DDBJ whole genome shotgun (WGS) entry which is preliminary data.</text>
</comment>
<name>A0A840F4T8_9ACTN</name>